<sequence>MYGTEFIKIIHVIKTKKYQLNAIRNYYKINFEEKPLIIYWHSEKFFYSKRHVAFNEIKYNDDIKKCTDILELKSYKNESEETEYDYFNILYNTFNPTQLFFDNSPFSTLTDIKIDSNILSNKNQDNSLCIICSDNFKEGDDAQQLDKCKVYIFYY</sequence>
<name>A0A1I8C2J9_MELHA</name>
<keyword evidence="1" id="KW-1185">Reference proteome</keyword>
<dbReference type="Proteomes" id="UP000095281">
    <property type="component" value="Unplaced"/>
</dbReference>
<reference evidence="2" key="1">
    <citation type="submission" date="2016-11" db="UniProtKB">
        <authorList>
            <consortium name="WormBaseParasite"/>
        </authorList>
    </citation>
    <scope>IDENTIFICATION</scope>
</reference>
<proteinExistence type="predicted"/>
<accession>A0A1I8C2J9</accession>
<evidence type="ECO:0000313" key="1">
    <source>
        <dbReference type="Proteomes" id="UP000095281"/>
    </source>
</evidence>
<evidence type="ECO:0000313" key="2">
    <source>
        <dbReference type="WBParaSite" id="MhA1_Contig985.frz3.gene2"/>
    </source>
</evidence>
<protein>
    <submittedName>
        <fullName evidence="2">BAH domain-containing protein</fullName>
    </submittedName>
</protein>
<dbReference type="AlphaFoldDB" id="A0A1I8C2J9"/>
<organism evidence="1 2">
    <name type="scientific">Meloidogyne hapla</name>
    <name type="common">Root-knot nematode worm</name>
    <dbReference type="NCBI Taxonomy" id="6305"/>
    <lineage>
        <taxon>Eukaryota</taxon>
        <taxon>Metazoa</taxon>
        <taxon>Ecdysozoa</taxon>
        <taxon>Nematoda</taxon>
        <taxon>Chromadorea</taxon>
        <taxon>Rhabditida</taxon>
        <taxon>Tylenchina</taxon>
        <taxon>Tylenchomorpha</taxon>
        <taxon>Tylenchoidea</taxon>
        <taxon>Meloidogynidae</taxon>
        <taxon>Meloidogyninae</taxon>
        <taxon>Meloidogyne</taxon>
    </lineage>
</organism>
<dbReference type="WBParaSite" id="MhA1_Contig985.frz3.gene2">
    <property type="protein sequence ID" value="MhA1_Contig985.frz3.gene2"/>
    <property type="gene ID" value="MhA1_Contig985.frz3.gene2"/>
</dbReference>